<dbReference type="SUPFAM" id="SSF46626">
    <property type="entry name" value="Cytochrome c"/>
    <property type="match status" value="2"/>
</dbReference>
<dbReference type="Gene3D" id="1.10.760.10">
    <property type="entry name" value="Cytochrome c-like domain"/>
    <property type="match status" value="2"/>
</dbReference>
<evidence type="ECO:0000259" key="11">
    <source>
        <dbReference type="PROSITE" id="PS51007"/>
    </source>
</evidence>
<dbReference type="GO" id="GO:0020037">
    <property type="term" value="F:heme binding"/>
    <property type="evidence" value="ECO:0007669"/>
    <property type="project" value="InterPro"/>
</dbReference>
<comment type="PTM">
    <text evidence="8">Binds 2 heme groups per subunit.</text>
</comment>
<dbReference type="InterPro" id="IPR026259">
    <property type="entry name" value="MauG/Cytc_peroxidase"/>
</dbReference>
<dbReference type="GO" id="GO:0004130">
    <property type="term" value="F:cytochrome-c peroxidase activity"/>
    <property type="evidence" value="ECO:0007669"/>
    <property type="project" value="TreeGrafter"/>
</dbReference>
<keyword evidence="7 9" id="KW-0408">Iron</keyword>
<dbReference type="RefSeq" id="WP_088562363.1">
    <property type="nucleotide sequence ID" value="NZ_FYEH01000012.1"/>
</dbReference>
<dbReference type="OrthoDB" id="9805202at2"/>
<dbReference type="PROSITE" id="PS51007">
    <property type="entry name" value="CYTC"/>
    <property type="match status" value="2"/>
</dbReference>
<dbReference type="Proteomes" id="UP000197065">
    <property type="component" value="Unassembled WGS sequence"/>
</dbReference>
<dbReference type="PANTHER" id="PTHR30600:SF7">
    <property type="entry name" value="CYTOCHROME C PEROXIDASE-RELATED"/>
    <property type="match status" value="1"/>
</dbReference>
<feature type="binding site" description="axial binding residue" evidence="9">
    <location>
        <position position="289"/>
    </location>
    <ligand>
        <name>heme c</name>
        <dbReference type="ChEBI" id="CHEBI:61717"/>
        <label>2</label>
    </ligand>
    <ligandPart>
        <name>Fe</name>
        <dbReference type="ChEBI" id="CHEBI:18248"/>
    </ligandPart>
</feature>
<keyword evidence="6" id="KW-0560">Oxidoreductase</keyword>
<evidence type="ECO:0000256" key="5">
    <source>
        <dbReference type="ARBA" id="ARBA00022764"/>
    </source>
</evidence>
<dbReference type="GO" id="GO:0009055">
    <property type="term" value="F:electron transfer activity"/>
    <property type="evidence" value="ECO:0007669"/>
    <property type="project" value="InterPro"/>
</dbReference>
<evidence type="ECO:0000256" key="7">
    <source>
        <dbReference type="ARBA" id="ARBA00023004"/>
    </source>
</evidence>
<evidence type="ECO:0000256" key="1">
    <source>
        <dbReference type="ARBA" id="ARBA00004418"/>
    </source>
</evidence>
<protein>
    <submittedName>
        <fullName evidence="12">Cytochrome c peroxidase</fullName>
    </submittedName>
</protein>
<evidence type="ECO:0000256" key="9">
    <source>
        <dbReference type="PIRSR" id="PIRSR000294-2"/>
    </source>
</evidence>
<name>A0A212RQH8_9PROT</name>
<keyword evidence="12" id="KW-0575">Peroxidase</keyword>
<dbReference type="Pfam" id="PF03150">
    <property type="entry name" value="CCP_MauG"/>
    <property type="match status" value="1"/>
</dbReference>
<reference evidence="12 13" key="1">
    <citation type="submission" date="2017-06" db="EMBL/GenBank/DDBJ databases">
        <authorList>
            <person name="Kim H.J."/>
            <person name="Triplett B.A."/>
        </authorList>
    </citation>
    <scope>NUCLEOTIDE SEQUENCE [LARGE SCALE GENOMIC DNA]</scope>
    <source>
        <strain evidence="12 13">B29T1</strain>
    </source>
</reference>
<keyword evidence="5" id="KW-0574">Periplasm</keyword>
<sequence length="331" mass="35823">MRLDLARVVLILLLACAPGRLAAEDSVLSHRVAIVPVPSPPQDDARKIALGQKLFSDPILSRDKNVSCASCHDLDGFGADTAATDPALSPDLRLNTPTVFNVSLAFRLGWRGDQRTLLEQAVKAILNPAIMGLDEATLSERLMDSAAYRPLFAAIYGGTPSIVQVGDALQAFERQLVTPNSRFDRYLAGDSGAITPTELEGYRRFQEYGCIACHQGRDVGGNLYQRFGIFGDPNASQPSSRAALGRYDITHDEADRGVFRVPSLRNVAETAPYFHDGSVATLDGAIQKMSGFQLGRELDSADVALIADFLRTLTARPPILEQKDAAGRAMH</sequence>
<feature type="binding site" description="covalent" evidence="8">
    <location>
        <position position="213"/>
    </location>
    <ligand>
        <name>heme c</name>
        <dbReference type="ChEBI" id="CHEBI:61717"/>
        <label>2</label>
    </ligand>
</feature>
<feature type="binding site" description="covalent" evidence="8">
    <location>
        <position position="71"/>
    </location>
    <ligand>
        <name>heme c</name>
        <dbReference type="ChEBI" id="CHEBI:61717"/>
        <label>1</label>
    </ligand>
</feature>
<evidence type="ECO:0000256" key="6">
    <source>
        <dbReference type="ARBA" id="ARBA00023002"/>
    </source>
</evidence>
<dbReference type="PANTHER" id="PTHR30600">
    <property type="entry name" value="CYTOCHROME C PEROXIDASE-RELATED"/>
    <property type="match status" value="1"/>
</dbReference>
<dbReference type="GO" id="GO:0046872">
    <property type="term" value="F:metal ion binding"/>
    <property type="evidence" value="ECO:0007669"/>
    <property type="project" value="UniProtKB-KW"/>
</dbReference>
<keyword evidence="13" id="KW-1185">Reference proteome</keyword>
<dbReference type="InterPro" id="IPR009056">
    <property type="entry name" value="Cyt_c-like_dom"/>
</dbReference>
<evidence type="ECO:0000256" key="4">
    <source>
        <dbReference type="ARBA" id="ARBA00022729"/>
    </source>
</evidence>
<evidence type="ECO:0000256" key="3">
    <source>
        <dbReference type="ARBA" id="ARBA00022723"/>
    </source>
</evidence>
<evidence type="ECO:0000313" key="13">
    <source>
        <dbReference type="Proteomes" id="UP000197065"/>
    </source>
</evidence>
<feature type="binding site" description="covalent" evidence="8">
    <location>
        <position position="68"/>
    </location>
    <ligand>
        <name>heme c</name>
        <dbReference type="ChEBI" id="CHEBI:61717"/>
        <label>1</label>
    </ligand>
</feature>
<evidence type="ECO:0000256" key="8">
    <source>
        <dbReference type="PIRSR" id="PIRSR000294-1"/>
    </source>
</evidence>
<comment type="cofactor">
    <cofactor evidence="8">
        <name>heme</name>
        <dbReference type="ChEBI" id="CHEBI:30413"/>
    </cofactor>
    <text evidence="8">Binds 2 heme groups.</text>
</comment>
<feature type="binding site" description="axial binding residue" evidence="9">
    <location>
        <position position="72"/>
    </location>
    <ligand>
        <name>heme c</name>
        <dbReference type="ChEBI" id="CHEBI:61717"/>
        <label>1</label>
    </ligand>
    <ligandPart>
        <name>Fe</name>
        <dbReference type="ChEBI" id="CHEBI:18248"/>
    </ligandPart>
</feature>
<accession>A0A212RQH8</accession>
<dbReference type="InterPro" id="IPR004852">
    <property type="entry name" value="Di-haem_cyt_c_peroxidsae"/>
</dbReference>
<feature type="signal peptide" evidence="10">
    <location>
        <begin position="1"/>
        <end position="22"/>
    </location>
</feature>
<organism evidence="12 13">
    <name type="scientific">Arboricoccus pini</name>
    <dbReference type="NCBI Taxonomy" id="1963835"/>
    <lineage>
        <taxon>Bacteria</taxon>
        <taxon>Pseudomonadati</taxon>
        <taxon>Pseudomonadota</taxon>
        <taxon>Alphaproteobacteria</taxon>
        <taxon>Geminicoccales</taxon>
        <taxon>Geminicoccaceae</taxon>
        <taxon>Arboricoccus</taxon>
    </lineage>
</organism>
<feature type="chain" id="PRO_5012758643" evidence="10">
    <location>
        <begin position="23"/>
        <end position="331"/>
    </location>
</feature>
<feature type="domain" description="Cytochrome c" evidence="11">
    <location>
        <begin position="46"/>
        <end position="153"/>
    </location>
</feature>
<dbReference type="InterPro" id="IPR051395">
    <property type="entry name" value="Cytochrome_c_Peroxidase/MauG"/>
</dbReference>
<feature type="domain" description="Cytochrome c" evidence="11">
    <location>
        <begin position="196"/>
        <end position="314"/>
    </location>
</feature>
<keyword evidence="3 9" id="KW-0479">Metal-binding</keyword>
<dbReference type="GO" id="GO:0042597">
    <property type="term" value="C:periplasmic space"/>
    <property type="evidence" value="ECO:0007669"/>
    <property type="project" value="UniProtKB-SubCell"/>
</dbReference>
<evidence type="ECO:0000256" key="2">
    <source>
        <dbReference type="ARBA" id="ARBA00022617"/>
    </source>
</evidence>
<evidence type="ECO:0000256" key="10">
    <source>
        <dbReference type="SAM" id="SignalP"/>
    </source>
</evidence>
<proteinExistence type="predicted"/>
<dbReference type="InterPro" id="IPR036909">
    <property type="entry name" value="Cyt_c-like_dom_sf"/>
</dbReference>
<evidence type="ECO:0000313" key="12">
    <source>
        <dbReference type="EMBL" id="SNB74679.1"/>
    </source>
</evidence>
<gene>
    <name evidence="12" type="ORF">SAMN07250955_11223</name>
</gene>
<keyword evidence="4 10" id="KW-0732">Signal</keyword>
<feature type="binding site" description="axial binding residue" evidence="9">
    <location>
        <position position="214"/>
    </location>
    <ligand>
        <name>heme c</name>
        <dbReference type="ChEBI" id="CHEBI:61717"/>
        <label>2</label>
    </ligand>
    <ligandPart>
        <name>Fe</name>
        <dbReference type="ChEBI" id="CHEBI:18248"/>
    </ligandPart>
</feature>
<keyword evidence="2 8" id="KW-0349">Heme</keyword>
<dbReference type="AlphaFoldDB" id="A0A212RQH8"/>
<dbReference type="PIRSF" id="PIRSF000294">
    <property type="entry name" value="Cytochrome-c_peroxidase"/>
    <property type="match status" value="1"/>
</dbReference>
<feature type="binding site" description="covalent" evidence="8">
    <location>
        <position position="210"/>
    </location>
    <ligand>
        <name>heme c</name>
        <dbReference type="ChEBI" id="CHEBI:61717"/>
        <label>2</label>
    </ligand>
</feature>
<dbReference type="EMBL" id="FYEH01000012">
    <property type="protein sequence ID" value="SNB74679.1"/>
    <property type="molecule type" value="Genomic_DNA"/>
</dbReference>
<comment type="subcellular location">
    <subcellularLocation>
        <location evidence="1">Periplasm</location>
    </subcellularLocation>
</comment>